<keyword evidence="7" id="KW-0067">ATP-binding</keyword>
<evidence type="ECO:0000256" key="6">
    <source>
        <dbReference type="ARBA" id="ARBA00022777"/>
    </source>
</evidence>
<feature type="compositionally biased region" description="Basic and acidic residues" evidence="8">
    <location>
        <begin position="297"/>
        <end position="307"/>
    </location>
</feature>
<evidence type="ECO:0000256" key="1">
    <source>
        <dbReference type="ARBA" id="ARBA00011003"/>
    </source>
</evidence>
<evidence type="ECO:0000256" key="8">
    <source>
        <dbReference type="SAM" id="MobiDB-lite"/>
    </source>
</evidence>
<accession>A0A061H633</accession>
<dbReference type="Proteomes" id="UP000053664">
    <property type="component" value="Unassembled WGS sequence"/>
</dbReference>
<feature type="compositionally biased region" description="Acidic residues" evidence="8">
    <location>
        <begin position="494"/>
        <end position="510"/>
    </location>
</feature>
<dbReference type="KEGG" id="pfp:PFL1_04390"/>
<evidence type="ECO:0000256" key="7">
    <source>
        <dbReference type="ARBA" id="ARBA00022840"/>
    </source>
</evidence>
<feature type="compositionally biased region" description="Acidic residues" evidence="8">
    <location>
        <begin position="269"/>
        <end position="296"/>
    </location>
</feature>
<dbReference type="eggNOG" id="KOG2750">
    <property type="taxonomic scope" value="Eukaryota"/>
</dbReference>
<dbReference type="GO" id="GO:0005634">
    <property type="term" value="C:nucleus"/>
    <property type="evidence" value="ECO:0007669"/>
    <property type="project" value="TreeGrafter"/>
</dbReference>
<dbReference type="EMBL" id="KE361636">
    <property type="protein sequence ID" value="EPQ28063.1"/>
    <property type="molecule type" value="Genomic_DNA"/>
</dbReference>
<dbReference type="OrthoDB" id="2405412at2759"/>
<evidence type="ECO:0000313" key="10">
    <source>
        <dbReference type="EMBL" id="EPQ28063.1"/>
    </source>
</evidence>
<dbReference type="InterPro" id="IPR045116">
    <property type="entry name" value="Clp1/Grc3"/>
</dbReference>
<feature type="compositionally biased region" description="Low complexity" evidence="8">
    <location>
        <begin position="178"/>
        <end position="203"/>
    </location>
</feature>
<keyword evidence="5" id="KW-0547">Nucleotide-binding</keyword>
<feature type="region of interest" description="Disordered" evidence="8">
    <location>
        <begin position="1"/>
        <end position="516"/>
    </location>
</feature>
<feature type="compositionally biased region" description="Low complexity" evidence="8">
    <location>
        <begin position="71"/>
        <end position="85"/>
    </location>
</feature>
<dbReference type="Gene3D" id="3.40.50.300">
    <property type="entry name" value="P-loop containing nucleotide triphosphate hydrolases"/>
    <property type="match status" value="1"/>
</dbReference>
<evidence type="ECO:0000256" key="5">
    <source>
        <dbReference type="ARBA" id="ARBA00022741"/>
    </source>
</evidence>
<reference evidence="10 11" key="1">
    <citation type="journal article" date="2013" name="Plant Cell">
        <title>The transition from a phytopathogenic smut ancestor to an anamorphic biocontrol agent deciphered by comparative whole-genome analysis.</title>
        <authorList>
            <person name="Lefebvre F."/>
            <person name="Joly D.L."/>
            <person name="Labbe C."/>
            <person name="Teichmann B."/>
            <person name="Linning R."/>
            <person name="Belzile F."/>
            <person name="Bakkeren G."/>
            <person name="Belanger R.R."/>
        </authorList>
    </citation>
    <scope>NUCLEOTIDE SEQUENCE [LARGE SCALE GENOMIC DNA]</scope>
    <source>
        <strain evidence="10 11">PF-1</strain>
    </source>
</reference>
<feature type="domain" description="Clp1 P-loop" evidence="9">
    <location>
        <begin position="778"/>
        <end position="930"/>
    </location>
</feature>
<protein>
    <recommendedName>
        <fullName evidence="3">Polynucleotide 5'-hydroxyl-kinase GRC3</fullName>
    </recommendedName>
    <alternativeName>
        <fullName evidence="2">Polynucleotide 5'-hydroxyl-kinase grc3</fullName>
    </alternativeName>
</protein>
<evidence type="ECO:0000259" key="9">
    <source>
        <dbReference type="Pfam" id="PF16575"/>
    </source>
</evidence>
<feature type="compositionally biased region" description="Acidic residues" evidence="8">
    <location>
        <begin position="386"/>
        <end position="404"/>
    </location>
</feature>
<dbReference type="GO" id="GO:0051731">
    <property type="term" value="F:polynucleotide 5'-hydroxyl-kinase activity"/>
    <property type="evidence" value="ECO:0007669"/>
    <property type="project" value="InterPro"/>
</dbReference>
<evidence type="ECO:0000313" key="11">
    <source>
        <dbReference type="Proteomes" id="UP000053664"/>
    </source>
</evidence>
<sequence length="1246" mass="128970">MARPKSTPAPAAAAAAAAPMSAIAARKARHAAAAAAVAAAKAGTQDGSAEASPARATRSRTNSNPKPPAATTPSTSSSSSKATPKSRAKAEQTAPASAASKKAAPAPTPLRTRRASMAAEAANGANGSSPSTPSKVFLTGTDPQVVIPLPSPASRLTPATKQTPLKTSAKTSARKKAAATPETPAASTSAAVVVRTRTPASATRTRRRASVSSRSSPQQVQVTTARASSRAKPSPRTPAAATTSAARTTTARARTTSSARKRKARPAAAEEEDEDEEQEQDEDEDEEEDEEEEEDVDRIVSELRGHGEDDDEEQEAIEEVQRQARRSNKRRKASEPDKSKSRQQRMSPDLDSPTKKASSRYFAGAADDGATKKGRRAAAHSKFSEEEGEGDEEEAEQGEEDGDVEMGVASDEEAAGKRATRTRSSTRAKAAARSPVKPKERARRPRAAAQAADDSGFVAFDDVQSEGAETPAEDEDEEMGQEEAQDQELAADVSSDEDDERSSELDEDEIATPSKYAAGKGKTAAALLVDEQASGATTPVLGQSIAVLMGDRRAASLAAKKPTIPYSRFVPITGGAETNYMVDMINERPEAITFGLNQGESLAFVGIARVIVLKGKLRVGAATLSDVGDATSIDVFAPAGYPIPALEALGASGSDRTIALAEGLDCDGFSVIVRVEELRSDIQSIGRACPVSGLEPFALSSRVKVAELPCPSTFQMLIAPADDDESSAGASAWAPAANASLAALETPANWTGALDHLAGEVVASKPDLDDPVVALVRGAKKVGKSTFVKMAINAILAASGGKGIDDAATTAATTKVALLDLDLGQSEYGPPGSVVLHVFEQRDLAHGPGWCLPRAAARSHFVGDTSPKDDPASYVQAIEELVGWYRAEVQRDAATGQLTPLVVNTQGWVKGLGADLGMRIETLLCPTHVYELVAPVEGRPPLSQTYRGEAYIDPYGAILAQGPSVTTLSGAASAFVAATGAGSGNGATSSTGSNMISSSNTRLSAADARTMSLVSWFHATELASAGGPARTQWNFGRPVLAIEPLVIDVAAGLRGGLHVLPFGSSVPDTLKLSALNGSIVSVVSVPLLPTPSSTTAATAESGSGGDNQAGSTTSVWQHAFGLPRPSPSTGAVSLGLALVRSVDPAGGAVHIVTPLAVSTLAAAAAAPGRGLALVKGAIDLPVWLSLDFDAVQQAREGTLDGEGTVAGVEKEQVPFLEWPRNEAESEGVVGTKKRRVRKNLMRRAQM</sequence>
<dbReference type="InterPro" id="IPR032319">
    <property type="entry name" value="CLP1_P"/>
</dbReference>
<keyword evidence="6" id="KW-0418">Kinase</keyword>
<dbReference type="GO" id="GO:0000448">
    <property type="term" value="P:cleavage in ITS2 between 5.8S rRNA and LSU-rRNA of tricistronic rRNA transcript (SSU-rRNA, 5.8S rRNA, LSU-rRNA)"/>
    <property type="evidence" value="ECO:0007669"/>
    <property type="project" value="TreeGrafter"/>
</dbReference>
<feature type="region of interest" description="Disordered" evidence="8">
    <location>
        <begin position="1093"/>
        <end position="1112"/>
    </location>
</feature>
<dbReference type="InterPro" id="IPR027417">
    <property type="entry name" value="P-loop_NTPase"/>
</dbReference>
<evidence type="ECO:0000256" key="3">
    <source>
        <dbReference type="ARBA" id="ARBA00019824"/>
    </source>
</evidence>
<dbReference type="RefSeq" id="XP_007880107.1">
    <property type="nucleotide sequence ID" value="XM_007881916.1"/>
</dbReference>
<gene>
    <name evidence="10" type="ORF">PFL1_04390</name>
</gene>
<dbReference type="Pfam" id="PF16575">
    <property type="entry name" value="CLP1_P"/>
    <property type="match status" value="1"/>
</dbReference>
<feature type="compositionally biased region" description="Low complexity" evidence="8">
    <location>
        <begin position="1"/>
        <end position="42"/>
    </location>
</feature>
<feature type="compositionally biased region" description="Low complexity" evidence="8">
    <location>
        <begin position="210"/>
        <end position="258"/>
    </location>
</feature>
<evidence type="ECO:0000256" key="4">
    <source>
        <dbReference type="ARBA" id="ARBA00022679"/>
    </source>
</evidence>
<organism evidence="10 11">
    <name type="scientific">Pseudozyma flocculosa PF-1</name>
    <dbReference type="NCBI Taxonomy" id="1277687"/>
    <lineage>
        <taxon>Eukaryota</taxon>
        <taxon>Fungi</taxon>
        <taxon>Dikarya</taxon>
        <taxon>Basidiomycota</taxon>
        <taxon>Ustilaginomycotina</taxon>
        <taxon>Ustilaginomycetes</taxon>
        <taxon>Ustilaginales</taxon>
        <taxon>Ustilaginaceae</taxon>
        <taxon>Pseudozyma</taxon>
    </lineage>
</organism>
<keyword evidence="4" id="KW-0808">Transferase</keyword>
<dbReference type="GeneID" id="19318495"/>
<dbReference type="AlphaFoldDB" id="A0A061H633"/>
<dbReference type="GO" id="GO:0005524">
    <property type="term" value="F:ATP binding"/>
    <property type="evidence" value="ECO:0007669"/>
    <property type="project" value="UniProtKB-KW"/>
</dbReference>
<feature type="compositionally biased region" description="Acidic residues" evidence="8">
    <location>
        <begin position="471"/>
        <end position="486"/>
    </location>
</feature>
<comment type="similarity">
    <text evidence="1">Belongs to the Clp1 family. NOL9/GRC3 subfamily.</text>
</comment>
<dbReference type="HOGENOM" id="CLU_266188_0_0_1"/>
<name>A0A061H633_9BASI</name>
<dbReference type="PANTHER" id="PTHR12755">
    <property type="entry name" value="CLEAVAGE/POLYADENYLATION FACTOR IA SUBUNIT CLP1P"/>
    <property type="match status" value="1"/>
</dbReference>
<proteinExistence type="inferred from homology"/>
<feature type="compositionally biased region" description="Low complexity" evidence="8">
    <location>
        <begin position="93"/>
        <end position="105"/>
    </location>
</feature>
<feature type="compositionally biased region" description="Acidic residues" evidence="8">
    <location>
        <begin position="308"/>
        <end position="318"/>
    </location>
</feature>
<dbReference type="PANTHER" id="PTHR12755:SF3">
    <property type="entry name" value="POLYNUCLEOTIDE 5'-HYDROXYL-KINASE NOL9"/>
    <property type="match status" value="1"/>
</dbReference>
<feature type="compositionally biased region" description="Low complexity" evidence="8">
    <location>
        <begin position="115"/>
        <end position="131"/>
    </location>
</feature>
<evidence type="ECO:0000256" key="2">
    <source>
        <dbReference type="ARBA" id="ARBA00018706"/>
    </source>
</evidence>
<feature type="compositionally biased region" description="Basic residues" evidence="8">
    <location>
        <begin position="323"/>
        <end position="332"/>
    </location>
</feature>